<protein>
    <submittedName>
        <fullName evidence="1">Uncharacterized protein</fullName>
    </submittedName>
</protein>
<name>A0A1E4RH32_9ASCO</name>
<evidence type="ECO:0000313" key="1">
    <source>
        <dbReference type="EMBL" id="ODV66574.1"/>
    </source>
</evidence>
<organism evidence="1 2">
    <name type="scientific">Hyphopichia burtonii NRRL Y-1933</name>
    <dbReference type="NCBI Taxonomy" id="984485"/>
    <lineage>
        <taxon>Eukaryota</taxon>
        <taxon>Fungi</taxon>
        <taxon>Dikarya</taxon>
        <taxon>Ascomycota</taxon>
        <taxon>Saccharomycotina</taxon>
        <taxon>Pichiomycetes</taxon>
        <taxon>Debaryomycetaceae</taxon>
        <taxon>Hyphopichia</taxon>
    </lineage>
</organism>
<accession>A0A1E4RH32</accession>
<dbReference type="Proteomes" id="UP000095085">
    <property type="component" value="Unassembled WGS sequence"/>
</dbReference>
<proteinExistence type="predicted"/>
<reference evidence="2" key="1">
    <citation type="submission" date="2016-05" db="EMBL/GenBank/DDBJ databases">
        <title>Comparative genomics of biotechnologically important yeasts.</title>
        <authorList>
            <consortium name="DOE Joint Genome Institute"/>
            <person name="Riley R."/>
            <person name="Haridas S."/>
            <person name="Wolfe K.H."/>
            <person name="Lopes M.R."/>
            <person name="Hittinger C.T."/>
            <person name="Goker M."/>
            <person name="Salamov A."/>
            <person name="Wisecaver J."/>
            <person name="Long T.M."/>
            <person name="Aerts A.L."/>
            <person name="Barry K."/>
            <person name="Choi C."/>
            <person name="Clum A."/>
            <person name="Coughlan A.Y."/>
            <person name="Deshpande S."/>
            <person name="Douglass A.P."/>
            <person name="Hanson S.J."/>
            <person name="Klenk H.-P."/>
            <person name="Labutti K."/>
            <person name="Lapidus A."/>
            <person name="Lindquist E."/>
            <person name="Lipzen A."/>
            <person name="Meier-Kolthoff J.P."/>
            <person name="Ohm R.A."/>
            <person name="Otillar R.P."/>
            <person name="Pangilinan J."/>
            <person name="Peng Y."/>
            <person name="Rokas A."/>
            <person name="Rosa C.A."/>
            <person name="Scheuner C."/>
            <person name="Sibirny A.A."/>
            <person name="Slot J.C."/>
            <person name="Stielow J.B."/>
            <person name="Sun H."/>
            <person name="Kurtzman C.P."/>
            <person name="Blackwell M."/>
            <person name="Grigoriev I.V."/>
            <person name="Jeffries T.W."/>
        </authorList>
    </citation>
    <scope>NUCLEOTIDE SEQUENCE [LARGE SCALE GENOMIC DNA]</scope>
    <source>
        <strain evidence="2">NRRL Y-1933</strain>
    </source>
</reference>
<dbReference type="RefSeq" id="XP_020075641.1">
    <property type="nucleotide sequence ID" value="XM_020219289.1"/>
</dbReference>
<evidence type="ECO:0000313" key="2">
    <source>
        <dbReference type="Proteomes" id="UP000095085"/>
    </source>
</evidence>
<gene>
    <name evidence="1" type="ORF">HYPBUDRAFT_12261</name>
</gene>
<sequence>MLVHLDTLKYITESSQNLYDFQDNDIYRITHWLLNLESLARVFKIDNLIDYTIPLLKNEYLAWSYYQEFDSWETFKYDLINKIFPFRVEIGEQISYQVNQIKTLIENHDISVFKVFDRFTTVMNELFKIIAPFEDWASAKYEILGEIDPLHEHIRTFREAKILLNQLYFKNLNDLTPEEEERLLNDDSSDTFWHSFKSFATKFLNSSLAFGSHINKETRSVDLVSISSLASKIMNNL</sequence>
<dbReference type="AlphaFoldDB" id="A0A1E4RH32"/>
<keyword evidence="2" id="KW-1185">Reference proteome</keyword>
<dbReference type="GeneID" id="30993839"/>
<dbReference type="EMBL" id="KV454542">
    <property type="protein sequence ID" value="ODV66574.1"/>
    <property type="molecule type" value="Genomic_DNA"/>
</dbReference>